<reference evidence="1 2" key="1">
    <citation type="submission" date="2024-04" db="EMBL/GenBank/DDBJ databases">
        <title>Tritrichomonas musculus Genome.</title>
        <authorList>
            <person name="Alves-Ferreira E."/>
            <person name="Grigg M."/>
            <person name="Lorenzi H."/>
            <person name="Galac M."/>
        </authorList>
    </citation>
    <scope>NUCLEOTIDE SEQUENCE [LARGE SCALE GENOMIC DNA]</scope>
    <source>
        <strain evidence="1 2">EAF2021</strain>
    </source>
</reference>
<gene>
    <name evidence="1" type="ORF">M9Y10_018923</name>
</gene>
<name>A0ABR2HI86_9EUKA</name>
<dbReference type="EMBL" id="JAPFFF010000027">
    <property type="protein sequence ID" value="KAK8847885.1"/>
    <property type="molecule type" value="Genomic_DNA"/>
</dbReference>
<proteinExistence type="predicted"/>
<dbReference type="Gene3D" id="3.80.10.10">
    <property type="entry name" value="Ribonuclease Inhibitor"/>
    <property type="match status" value="1"/>
</dbReference>
<dbReference type="InterPro" id="IPR053139">
    <property type="entry name" value="Surface_bspA-like"/>
</dbReference>
<evidence type="ECO:0000313" key="1">
    <source>
        <dbReference type="EMBL" id="KAK8847885.1"/>
    </source>
</evidence>
<organism evidence="1 2">
    <name type="scientific">Tritrichomonas musculus</name>
    <dbReference type="NCBI Taxonomy" id="1915356"/>
    <lineage>
        <taxon>Eukaryota</taxon>
        <taxon>Metamonada</taxon>
        <taxon>Parabasalia</taxon>
        <taxon>Tritrichomonadida</taxon>
        <taxon>Tritrichomonadidae</taxon>
        <taxon>Tritrichomonas</taxon>
    </lineage>
</organism>
<comment type="caution">
    <text evidence="1">The sequence shown here is derived from an EMBL/GenBank/DDBJ whole genome shotgun (WGS) entry which is preliminary data.</text>
</comment>
<dbReference type="InterPro" id="IPR032675">
    <property type="entry name" value="LRR_dom_sf"/>
</dbReference>
<protein>
    <recommendedName>
        <fullName evidence="3">Surface antigen BspA-like protein</fullName>
    </recommendedName>
</protein>
<evidence type="ECO:0008006" key="3">
    <source>
        <dbReference type="Google" id="ProtNLM"/>
    </source>
</evidence>
<accession>A0ABR2HI86</accession>
<dbReference type="SUPFAM" id="SSF52058">
    <property type="entry name" value="L domain-like"/>
    <property type="match status" value="1"/>
</dbReference>
<dbReference type="PANTHER" id="PTHR45661:SF3">
    <property type="entry name" value="IG-LIKE DOMAIN-CONTAINING PROTEIN"/>
    <property type="match status" value="1"/>
</dbReference>
<dbReference type="Pfam" id="PF13306">
    <property type="entry name" value="LRR_5"/>
    <property type="match status" value="1"/>
</dbReference>
<sequence>MSIISAFIRIHSYYVYYLIIEDKIENEDKSNATTFLENCFGKLVADGQNEKSSANFNNPNIPNVNISPSVQRIESGTFENKKIMFWINLPMTIEYIGPGAFKNCKSLTWINLNNKMTVIEEGTFENCKKLKYVELPHNLKKINESAFLNCTSLTIISIPQSATEIDSKAFQGCENLTLVQMNSKKIQNHKKKLPVRAKIVSL</sequence>
<dbReference type="InterPro" id="IPR026906">
    <property type="entry name" value="LRR_5"/>
</dbReference>
<evidence type="ECO:0000313" key="2">
    <source>
        <dbReference type="Proteomes" id="UP001470230"/>
    </source>
</evidence>
<dbReference type="PANTHER" id="PTHR45661">
    <property type="entry name" value="SURFACE ANTIGEN"/>
    <property type="match status" value="1"/>
</dbReference>
<dbReference type="Proteomes" id="UP001470230">
    <property type="component" value="Unassembled WGS sequence"/>
</dbReference>
<keyword evidence="2" id="KW-1185">Reference proteome</keyword>